<evidence type="ECO:0000256" key="1">
    <source>
        <dbReference type="SAM" id="MobiDB-lite"/>
    </source>
</evidence>
<evidence type="ECO:0000313" key="3">
    <source>
        <dbReference type="EMBL" id="WPB00360.1"/>
    </source>
</evidence>
<dbReference type="Proteomes" id="UP001302367">
    <property type="component" value="Chromosome 3"/>
</dbReference>
<proteinExistence type="predicted"/>
<keyword evidence="5" id="KW-1185">Reference proteome</keyword>
<reference evidence="3 5" key="2">
    <citation type="submission" date="2023-09" db="EMBL/GenBank/DDBJ databases">
        <title>Complete-Gapless Cercospora beticola genome.</title>
        <authorList>
            <person name="Wyatt N.A."/>
            <person name="Spanner R.E."/>
            <person name="Bolton M.D."/>
        </authorList>
    </citation>
    <scope>NUCLEOTIDE SEQUENCE [LARGE SCALE GENOMIC DNA]</scope>
    <source>
        <strain evidence="3">Cb09-40</strain>
    </source>
</reference>
<gene>
    <name evidence="2" type="ORF">CB0940_03188</name>
    <name evidence="3" type="ORF">RHO25_004979</name>
</gene>
<reference evidence="2 4" key="1">
    <citation type="submission" date="2015-10" db="EMBL/GenBank/DDBJ databases">
        <title>The cercosporin biosynthetic gene cluster was horizontally transferred to several fungal lineages and shown to be expanded in Cercospora beticola based on microsynteny with recipient genomes.</title>
        <authorList>
            <person name="De Jonge R."/>
            <person name="Ebert M.K."/>
            <person name="Suttle J.C."/>
            <person name="Jurick Ii W.M."/>
            <person name="Secor G.A."/>
            <person name="Thomma B.P."/>
            <person name="Van De Peer Y."/>
            <person name="Bolton M.D."/>
        </authorList>
    </citation>
    <scope>NUCLEOTIDE SEQUENCE [LARGE SCALE GENOMIC DNA]</scope>
    <source>
        <strain evidence="2 4">09-40</strain>
    </source>
</reference>
<dbReference type="EMBL" id="CP134186">
    <property type="protein sequence ID" value="WPB00360.1"/>
    <property type="molecule type" value="Genomic_DNA"/>
</dbReference>
<dbReference type="OrthoDB" id="3636284at2759"/>
<dbReference type="AlphaFoldDB" id="A0A2G5I3H8"/>
<dbReference type="Proteomes" id="UP000230605">
    <property type="component" value="Chromosome 3"/>
</dbReference>
<feature type="region of interest" description="Disordered" evidence="1">
    <location>
        <begin position="85"/>
        <end position="114"/>
    </location>
</feature>
<sequence>MSLLVLPGGRVQGYDENGRKTCSFDLRAIAKGIQRGQRRFKTVNSQPLEFSDLPPEVHVEIASLLAIEADPISLKLYHPKSQPRRLVRDTFKPASKGPSDDEAGEGETQMSPHSDASSLMQVNKYFYHTVKAVLYGSNRFDFHSSESVRMLKSLGKIGPSALVFLKHASVILEGSKKAKCMVADLSASPMLRSLVIVHQRINKCIFSKGTYSVSRLAQDIMPLIDKLHASHRLTPRSYKLQDIVSLQECHCKTCKNTIEGKACCALPACATAHTDFDRELRQLIVQKYGPDA</sequence>
<name>A0A2G5I3H8_CERBT</name>
<organism evidence="2 4">
    <name type="scientific">Cercospora beticola</name>
    <name type="common">Sugarbeet leaf spot fungus</name>
    <dbReference type="NCBI Taxonomy" id="122368"/>
    <lineage>
        <taxon>Eukaryota</taxon>
        <taxon>Fungi</taxon>
        <taxon>Dikarya</taxon>
        <taxon>Ascomycota</taxon>
        <taxon>Pezizomycotina</taxon>
        <taxon>Dothideomycetes</taxon>
        <taxon>Dothideomycetidae</taxon>
        <taxon>Mycosphaerellales</taxon>
        <taxon>Mycosphaerellaceae</taxon>
        <taxon>Cercospora</taxon>
    </lineage>
</organism>
<evidence type="ECO:0000313" key="5">
    <source>
        <dbReference type="Proteomes" id="UP001302367"/>
    </source>
</evidence>
<protein>
    <recommendedName>
        <fullName evidence="6">F-box domain-containing protein</fullName>
    </recommendedName>
</protein>
<evidence type="ECO:0008006" key="6">
    <source>
        <dbReference type="Google" id="ProtNLM"/>
    </source>
</evidence>
<evidence type="ECO:0000313" key="4">
    <source>
        <dbReference type="Proteomes" id="UP000230605"/>
    </source>
</evidence>
<accession>A0A2G5I3H8</accession>
<evidence type="ECO:0000313" key="2">
    <source>
        <dbReference type="EMBL" id="PIA99357.1"/>
    </source>
</evidence>
<dbReference type="EMBL" id="LKMD01000101">
    <property type="protein sequence ID" value="PIA99357.1"/>
    <property type="molecule type" value="Genomic_DNA"/>
</dbReference>